<feature type="non-terminal residue" evidence="3">
    <location>
        <position position="284"/>
    </location>
</feature>
<proteinExistence type="predicted"/>
<feature type="compositionally biased region" description="Basic and acidic residues" evidence="1">
    <location>
        <begin position="264"/>
        <end position="274"/>
    </location>
</feature>
<feature type="domain" description="Hpc2-related" evidence="2">
    <location>
        <begin position="175"/>
        <end position="225"/>
    </location>
</feature>
<dbReference type="Proteomes" id="UP001162483">
    <property type="component" value="Unassembled WGS sequence"/>
</dbReference>
<evidence type="ECO:0000256" key="1">
    <source>
        <dbReference type="SAM" id="MobiDB-lite"/>
    </source>
</evidence>
<dbReference type="PANTHER" id="PTHR21669:SF10">
    <property type="entry name" value="UBINUCLEIN-2"/>
    <property type="match status" value="1"/>
</dbReference>
<evidence type="ECO:0000313" key="3">
    <source>
        <dbReference type="EMBL" id="CAI9591723.1"/>
    </source>
</evidence>
<feature type="region of interest" description="Disordered" evidence="1">
    <location>
        <begin position="233"/>
        <end position="284"/>
    </location>
</feature>
<evidence type="ECO:0000259" key="2">
    <source>
        <dbReference type="Pfam" id="PF08729"/>
    </source>
</evidence>
<gene>
    <name evidence="3" type="ORF">SPARVUS_LOCUS11253574</name>
</gene>
<feature type="compositionally biased region" description="Low complexity" evidence="1">
    <location>
        <begin position="46"/>
        <end position="67"/>
    </location>
</feature>
<feature type="compositionally biased region" description="Polar residues" evidence="1">
    <location>
        <begin position="26"/>
        <end position="45"/>
    </location>
</feature>
<dbReference type="EMBL" id="CATNWA010016321">
    <property type="protein sequence ID" value="CAI9591723.1"/>
    <property type="molecule type" value="Genomic_DNA"/>
</dbReference>
<organism evidence="3 4">
    <name type="scientific">Staurois parvus</name>
    <dbReference type="NCBI Taxonomy" id="386267"/>
    <lineage>
        <taxon>Eukaryota</taxon>
        <taxon>Metazoa</taxon>
        <taxon>Chordata</taxon>
        <taxon>Craniata</taxon>
        <taxon>Vertebrata</taxon>
        <taxon>Euteleostomi</taxon>
        <taxon>Amphibia</taxon>
        <taxon>Batrachia</taxon>
        <taxon>Anura</taxon>
        <taxon>Neobatrachia</taxon>
        <taxon>Ranoidea</taxon>
        <taxon>Ranidae</taxon>
        <taxon>Staurois</taxon>
    </lineage>
</organism>
<accession>A0ABN9F8B2</accession>
<feature type="compositionally biased region" description="Basic and acidic residues" evidence="1">
    <location>
        <begin position="87"/>
        <end position="98"/>
    </location>
</feature>
<dbReference type="InterPro" id="IPR014840">
    <property type="entry name" value="HRD"/>
</dbReference>
<reference evidence="3" key="1">
    <citation type="submission" date="2023-05" db="EMBL/GenBank/DDBJ databases">
        <authorList>
            <person name="Stuckert A."/>
        </authorList>
    </citation>
    <scope>NUCLEOTIDE SEQUENCE</scope>
</reference>
<sequence>MAEPRRVPFVSLSPMKPRDSAGTMVVEQQQRNPSLLTATQRSQPARPQLTSTQQQQPRPLQQTPSQRPQREVAASSSMVGEAGFMSRAEEDKPSAEETVRLELALSDPTDESCAEFSYRDLLQSEQRRTRVENPVQVKLSESVDPFNDEERERLEVEKMARKFEAKYGRKSHRHRKDRLQDLIDIGYGYDETDPFIDNSEAYDELVPASLTTKYGGFYINTGTLQFRQASDSENEDFLESKKQKSSKVSHLKDDDRSIKKRKRKDDLSEKERPSRKLKVQKPLG</sequence>
<keyword evidence="4" id="KW-1185">Reference proteome</keyword>
<evidence type="ECO:0000313" key="4">
    <source>
        <dbReference type="Proteomes" id="UP001162483"/>
    </source>
</evidence>
<dbReference type="Pfam" id="PF08729">
    <property type="entry name" value="HUN"/>
    <property type="match status" value="1"/>
</dbReference>
<protein>
    <recommendedName>
        <fullName evidence="2">Hpc2-related domain-containing protein</fullName>
    </recommendedName>
</protein>
<comment type="caution">
    <text evidence="3">The sequence shown here is derived from an EMBL/GenBank/DDBJ whole genome shotgun (WGS) entry which is preliminary data.</text>
</comment>
<feature type="region of interest" description="Disordered" evidence="1">
    <location>
        <begin position="1"/>
        <end position="98"/>
    </location>
</feature>
<dbReference type="PANTHER" id="PTHR21669">
    <property type="entry name" value="CAPZ-INTERACTING PROTEIN AND RELATED PROTEINS"/>
    <property type="match status" value="1"/>
</dbReference>
<feature type="compositionally biased region" description="Basic residues" evidence="1">
    <location>
        <begin position="275"/>
        <end position="284"/>
    </location>
</feature>
<name>A0ABN9F8B2_9NEOB</name>